<proteinExistence type="predicted"/>
<name>A0ABW1IW83_9PSEU</name>
<protein>
    <submittedName>
        <fullName evidence="3">Chorismate mutase</fullName>
        <ecNumber evidence="3">5.4.99.5</ecNumber>
    </submittedName>
</protein>
<dbReference type="InterPro" id="IPR036263">
    <property type="entry name" value="Chorismate_II_sf"/>
</dbReference>
<dbReference type="EMBL" id="JBHSQW010000001">
    <property type="protein sequence ID" value="MFC5992736.1"/>
    <property type="molecule type" value="Genomic_DNA"/>
</dbReference>
<keyword evidence="3" id="KW-0413">Isomerase</keyword>
<feature type="domain" description="Chorismate mutase" evidence="2">
    <location>
        <begin position="122"/>
        <end position="205"/>
    </location>
</feature>
<evidence type="ECO:0000313" key="4">
    <source>
        <dbReference type="Proteomes" id="UP001596302"/>
    </source>
</evidence>
<dbReference type="PROSITE" id="PS51168">
    <property type="entry name" value="CHORISMATE_MUT_2"/>
    <property type="match status" value="1"/>
</dbReference>
<keyword evidence="4" id="KW-1185">Reference proteome</keyword>
<dbReference type="GO" id="GO:0004106">
    <property type="term" value="F:chorismate mutase activity"/>
    <property type="evidence" value="ECO:0007669"/>
    <property type="project" value="UniProtKB-EC"/>
</dbReference>
<dbReference type="SUPFAM" id="SSF48600">
    <property type="entry name" value="Chorismate mutase II"/>
    <property type="match status" value="1"/>
</dbReference>
<evidence type="ECO:0000256" key="1">
    <source>
        <dbReference type="SAM" id="MobiDB-lite"/>
    </source>
</evidence>
<dbReference type="SMART" id="SM00830">
    <property type="entry name" value="CM_2"/>
    <property type="match status" value="1"/>
</dbReference>
<dbReference type="Pfam" id="PF01817">
    <property type="entry name" value="CM_2"/>
    <property type="match status" value="1"/>
</dbReference>
<evidence type="ECO:0000313" key="3">
    <source>
        <dbReference type="EMBL" id="MFC5992736.1"/>
    </source>
</evidence>
<dbReference type="Proteomes" id="UP001596302">
    <property type="component" value="Unassembled WGS sequence"/>
</dbReference>
<dbReference type="EC" id="5.4.99.5" evidence="3"/>
<dbReference type="InterPro" id="IPR002701">
    <property type="entry name" value="CM_II_prokaryot"/>
</dbReference>
<comment type="caution">
    <text evidence="3">The sequence shown here is derived from an EMBL/GenBank/DDBJ whole genome shotgun (WGS) entry which is preliminary data.</text>
</comment>
<dbReference type="Gene3D" id="1.20.59.10">
    <property type="entry name" value="Chorismate mutase"/>
    <property type="match status" value="1"/>
</dbReference>
<dbReference type="InterPro" id="IPR010958">
    <property type="entry name" value="Chorismate_mutase_highGC-bac"/>
</dbReference>
<dbReference type="NCBIfam" id="TIGR01808">
    <property type="entry name" value="CM_M_hiGC-arch"/>
    <property type="match status" value="1"/>
</dbReference>
<dbReference type="RefSeq" id="WP_379581575.1">
    <property type="nucleotide sequence ID" value="NZ_JBHSQW010000001.1"/>
</dbReference>
<dbReference type="NCBIfam" id="NF005894">
    <property type="entry name" value="PRK07857.1"/>
    <property type="match status" value="1"/>
</dbReference>
<accession>A0ABW1IW83</accession>
<reference evidence="4" key="1">
    <citation type="journal article" date="2019" name="Int. J. Syst. Evol. Microbiol.">
        <title>The Global Catalogue of Microorganisms (GCM) 10K type strain sequencing project: providing services to taxonomists for standard genome sequencing and annotation.</title>
        <authorList>
            <consortium name="The Broad Institute Genomics Platform"/>
            <consortium name="The Broad Institute Genome Sequencing Center for Infectious Disease"/>
            <person name="Wu L."/>
            <person name="Ma J."/>
        </authorList>
    </citation>
    <scope>NUCLEOTIDE SEQUENCE [LARGE SCALE GENOMIC DNA]</scope>
    <source>
        <strain evidence="4">CCM 8391</strain>
    </source>
</reference>
<gene>
    <name evidence="3" type="ORF">ACFQE5_00760</name>
</gene>
<dbReference type="InterPro" id="IPR036979">
    <property type="entry name" value="CM_dom_sf"/>
</dbReference>
<organism evidence="3 4">
    <name type="scientific">Pseudonocardia hispaniensis</name>
    <dbReference type="NCBI Taxonomy" id="904933"/>
    <lineage>
        <taxon>Bacteria</taxon>
        <taxon>Bacillati</taxon>
        <taxon>Actinomycetota</taxon>
        <taxon>Actinomycetes</taxon>
        <taxon>Pseudonocardiales</taxon>
        <taxon>Pseudonocardiaceae</taxon>
        <taxon>Pseudonocardia</taxon>
    </lineage>
</organism>
<evidence type="ECO:0000259" key="2">
    <source>
        <dbReference type="PROSITE" id="PS51168"/>
    </source>
</evidence>
<feature type="region of interest" description="Disordered" evidence="1">
    <location>
        <begin position="77"/>
        <end position="101"/>
    </location>
</feature>
<sequence>MRHRLPLARVEALEQGRAAGRGRGGRVLGGEFEQRTHRKRTRYRRDPTVHSAPRVWHTAGRGSSARTIFLRVPDPGSRRRLTTARRPGVHEDPGRVSVTGRWTPNEEETMSVTTDQERAEDAPAAAEIDELRCEIDRLDTEILQLIKRRTEVSRRIGAARMAAGGPRIVYSREMAVLARFRDLGSEGRELGMLLLRLGRGRLGTR</sequence>